<dbReference type="Proteomes" id="UP000317648">
    <property type="component" value="Chromosome"/>
</dbReference>
<keyword evidence="1" id="KW-0175">Coiled coil</keyword>
<keyword evidence="3" id="KW-0812">Transmembrane</keyword>
<keyword evidence="3" id="KW-0472">Membrane</keyword>
<evidence type="ECO:0000256" key="2">
    <source>
        <dbReference type="SAM" id="MobiDB-lite"/>
    </source>
</evidence>
<keyword evidence="3" id="KW-1133">Transmembrane helix</keyword>
<evidence type="ECO:0000256" key="1">
    <source>
        <dbReference type="SAM" id="Coils"/>
    </source>
</evidence>
<feature type="region of interest" description="Disordered" evidence="2">
    <location>
        <begin position="1"/>
        <end position="23"/>
    </location>
</feature>
<reference evidence="4 5" key="1">
    <citation type="submission" date="2019-02" db="EMBL/GenBank/DDBJ databases">
        <title>Deep-cultivation of Planctomycetes and their phenomic and genomic characterization uncovers novel biology.</title>
        <authorList>
            <person name="Wiegand S."/>
            <person name="Jogler M."/>
            <person name="Boedeker C."/>
            <person name="Pinto D."/>
            <person name="Vollmers J."/>
            <person name="Rivas-Marin E."/>
            <person name="Kohn T."/>
            <person name="Peeters S.H."/>
            <person name="Heuer A."/>
            <person name="Rast P."/>
            <person name="Oberbeckmann S."/>
            <person name="Bunk B."/>
            <person name="Jeske O."/>
            <person name="Meyerdierks A."/>
            <person name="Storesund J.E."/>
            <person name="Kallscheuer N."/>
            <person name="Luecker S."/>
            <person name="Lage O.M."/>
            <person name="Pohl T."/>
            <person name="Merkel B.J."/>
            <person name="Hornburger P."/>
            <person name="Mueller R.-W."/>
            <person name="Bruemmer F."/>
            <person name="Labrenz M."/>
            <person name="Spormann A.M."/>
            <person name="Op den Camp H."/>
            <person name="Overmann J."/>
            <person name="Amann R."/>
            <person name="Jetten M.S.M."/>
            <person name="Mascher T."/>
            <person name="Medema M.H."/>
            <person name="Devos D.P."/>
            <person name="Kaster A.-K."/>
            <person name="Ovreas L."/>
            <person name="Rohde M."/>
            <person name="Galperin M.Y."/>
            <person name="Jogler C."/>
        </authorList>
    </citation>
    <scope>NUCLEOTIDE SEQUENCE [LARGE SCALE GENOMIC DNA]</scope>
    <source>
        <strain evidence="4 5">Pla85_3_4</strain>
    </source>
</reference>
<dbReference type="EMBL" id="CP036433">
    <property type="protein sequence ID" value="QDU97182.1"/>
    <property type="molecule type" value="Genomic_DNA"/>
</dbReference>
<evidence type="ECO:0000256" key="3">
    <source>
        <dbReference type="SAM" id="Phobius"/>
    </source>
</evidence>
<protein>
    <submittedName>
        <fullName evidence="4">Uncharacterized protein</fullName>
    </submittedName>
</protein>
<feature type="coiled-coil region" evidence="1">
    <location>
        <begin position="63"/>
        <end position="90"/>
    </location>
</feature>
<feature type="compositionally biased region" description="Low complexity" evidence="2">
    <location>
        <begin position="1"/>
        <end position="21"/>
    </location>
</feature>
<evidence type="ECO:0000313" key="5">
    <source>
        <dbReference type="Proteomes" id="UP000317648"/>
    </source>
</evidence>
<feature type="transmembrane region" description="Helical" evidence="3">
    <location>
        <begin position="92"/>
        <end position="113"/>
    </location>
</feature>
<dbReference type="OrthoDB" id="292769at2"/>
<evidence type="ECO:0000313" key="4">
    <source>
        <dbReference type="EMBL" id="QDU97182.1"/>
    </source>
</evidence>
<proteinExistence type="predicted"/>
<gene>
    <name evidence="4" type="ORF">Pla8534_50270</name>
</gene>
<accession>A0A518DZC5</accession>
<keyword evidence="5" id="KW-1185">Reference proteome</keyword>
<sequence length="116" mass="12613">MTRPAAGSSPSPGPTAAASPPDTLPEIRLFHIPCPNGHPLETPPELLDQKAICPHCHVKFLLRKEDSLEVKELEDAQRAEEQERRSQTMNKLWLIGAIIAAVVVVGFLALLMLTSG</sequence>
<dbReference type="KEGG" id="lcre:Pla8534_50270"/>
<dbReference type="AlphaFoldDB" id="A0A518DZC5"/>
<organism evidence="4 5">
    <name type="scientific">Lignipirellula cremea</name>
    <dbReference type="NCBI Taxonomy" id="2528010"/>
    <lineage>
        <taxon>Bacteria</taxon>
        <taxon>Pseudomonadati</taxon>
        <taxon>Planctomycetota</taxon>
        <taxon>Planctomycetia</taxon>
        <taxon>Pirellulales</taxon>
        <taxon>Pirellulaceae</taxon>
        <taxon>Lignipirellula</taxon>
    </lineage>
</organism>
<name>A0A518DZC5_9BACT</name>
<dbReference type="RefSeq" id="WP_145055968.1">
    <property type="nucleotide sequence ID" value="NZ_CP036433.1"/>
</dbReference>